<accession>A0ABS8ZQG7</accession>
<evidence type="ECO:0000313" key="1">
    <source>
        <dbReference type="EMBL" id="MCE7009991.1"/>
    </source>
</evidence>
<sequence length="117" mass="12722">MATVFRRRRIDSLRVLGYGVTQSSGFGFQLCRDRCLDGCGHDNECLVQIGQCEVKACLDVLVPQAVCAVEQISSGTPISQRGKMPRRVMAKLPVAGVVHADGCRGICGDLVERVDDR</sequence>
<protein>
    <submittedName>
        <fullName evidence="1">Uncharacterized protein</fullName>
    </submittedName>
</protein>
<dbReference type="RefSeq" id="WP_233731477.1">
    <property type="nucleotide sequence ID" value="NZ_JAJVCN010000004.1"/>
</dbReference>
<evidence type="ECO:0000313" key="2">
    <source>
        <dbReference type="Proteomes" id="UP001521150"/>
    </source>
</evidence>
<organism evidence="1 2">
    <name type="scientific">Kibdelosporangium philippinense</name>
    <dbReference type="NCBI Taxonomy" id="211113"/>
    <lineage>
        <taxon>Bacteria</taxon>
        <taxon>Bacillati</taxon>
        <taxon>Actinomycetota</taxon>
        <taxon>Actinomycetes</taxon>
        <taxon>Pseudonocardiales</taxon>
        <taxon>Pseudonocardiaceae</taxon>
        <taxon>Kibdelosporangium</taxon>
    </lineage>
</organism>
<keyword evidence="2" id="KW-1185">Reference proteome</keyword>
<name>A0ABS8ZQG7_9PSEU</name>
<reference evidence="1 2" key="1">
    <citation type="submission" date="2021-12" db="EMBL/GenBank/DDBJ databases">
        <title>Genome sequence of Kibdelosporangium philippinense ATCC 49844.</title>
        <authorList>
            <person name="Fedorov E.A."/>
            <person name="Omeragic M."/>
            <person name="Shalygina K.F."/>
            <person name="Maclea K.S."/>
        </authorList>
    </citation>
    <scope>NUCLEOTIDE SEQUENCE [LARGE SCALE GENOMIC DNA]</scope>
    <source>
        <strain evidence="1 2">ATCC 49844</strain>
    </source>
</reference>
<proteinExistence type="predicted"/>
<comment type="caution">
    <text evidence="1">The sequence shown here is derived from an EMBL/GenBank/DDBJ whole genome shotgun (WGS) entry which is preliminary data.</text>
</comment>
<dbReference type="EMBL" id="JAJVCN010000004">
    <property type="protein sequence ID" value="MCE7009991.1"/>
    <property type="molecule type" value="Genomic_DNA"/>
</dbReference>
<gene>
    <name evidence="1" type="ORF">LWC34_45370</name>
</gene>
<dbReference type="Proteomes" id="UP001521150">
    <property type="component" value="Unassembled WGS sequence"/>
</dbReference>